<dbReference type="SMART" id="SM00267">
    <property type="entry name" value="GGDEF"/>
    <property type="match status" value="1"/>
</dbReference>
<dbReference type="PANTHER" id="PTHR46663">
    <property type="entry name" value="DIGUANYLATE CYCLASE DGCT-RELATED"/>
    <property type="match status" value="1"/>
</dbReference>
<accession>A0A1M7ZRE5</accession>
<dbReference type="InterPro" id="IPR035965">
    <property type="entry name" value="PAS-like_dom_sf"/>
</dbReference>
<name>A0A1M7ZRE5_9HYPH</name>
<dbReference type="RefSeq" id="WP_073632323.1">
    <property type="nucleotide sequence ID" value="NZ_FRXO01000014.1"/>
</dbReference>
<dbReference type="EMBL" id="FRXO01000014">
    <property type="protein sequence ID" value="SHO67480.1"/>
    <property type="molecule type" value="Genomic_DNA"/>
</dbReference>
<protein>
    <submittedName>
        <fullName evidence="2">Diguanylate cyclase (GGDEF) domain-containing protein</fullName>
    </submittedName>
</protein>
<dbReference type="AlphaFoldDB" id="A0A1M7ZRE5"/>
<evidence type="ECO:0000313" key="2">
    <source>
        <dbReference type="EMBL" id="SHO67480.1"/>
    </source>
</evidence>
<dbReference type="FunFam" id="3.30.70.270:FF:000001">
    <property type="entry name" value="Diguanylate cyclase domain protein"/>
    <property type="match status" value="1"/>
</dbReference>
<dbReference type="NCBIfam" id="TIGR00254">
    <property type="entry name" value="GGDEF"/>
    <property type="match status" value="1"/>
</dbReference>
<gene>
    <name evidence="2" type="ORF">SAMN02745172_04161</name>
</gene>
<dbReference type="Gene3D" id="3.30.70.270">
    <property type="match status" value="1"/>
</dbReference>
<dbReference type="SUPFAM" id="SSF55073">
    <property type="entry name" value="Nucleotide cyclase"/>
    <property type="match status" value="1"/>
</dbReference>
<dbReference type="Proteomes" id="UP000186406">
    <property type="component" value="Unassembled WGS sequence"/>
</dbReference>
<dbReference type="InterPro" id="IPR000160">
    <property type="entry name" value="GGDEF_dom"/>
</dbReference>
<dbReference type="InterPro" id="IPR000014">
    <property type="entry name" value="PAS"/>
</dbReference>
<proteinExistence type="predicted"/>
<dbReference type="InterPro" id="IPR052163">
    <property type="entry name" value="DGC-Regulatory_Protein"/>
</dbReference>
<dbReference type="PANTHER" id="PTHR46663:SF2">
    <property type="entry name" value="GGDEF DOMAIN-CONTAINING PROTEIN"/>
    <property type="match status" value="1"/>
</dbReference>
<dbReference type="OrthoDB" id="9812260at2"/>
<dbReference type="CDD" id="cd00130">
    <property type="entry name" value="PAS"/>
    <property type="match status" value="1"/>
</dbReference>
<feature type="domain" description="GGDEF" evidence="1">
    <location>
        <begin position="176"/>
        <end position="309"/>
    </location>
</feature>
<dbReference type="Pfam" id="PF00990">
    <property type="entry name" value="GGDEF"/>
    <property type="match status" value="1"/>
</dbReference>
<keyword evidence="3" id="KW-1185">Reference proteome</keyword>
<dbReference type="InterPro" id="IPR043128">
    <property type="entry name" value="Rev_trsase/Diguanyl_cyclase"/>
</dbReference>
<dbReference type="SUPFAM" id="SSF55785">
    <property type="entry name" value="PYP-like sensor domain (PAS domain)"/>
    <property type="match status" value="1"/>
</dbReference>
<dbReference type="CDD" id="cd01949">
    <property type="entry name" value="GGDEF"/>
    <property type="match status" value="1"/>
</dbReference>
<sequence>MTAHINSLAGSASASAETLQGILEALPIGVSWATLPGGIIRFSNRAFDRLFGYPAGTFATATQLVEMTYIHPEQRALAAELWRHFKPGVKAGITEIPYIELDIRRGDGEIRTVRHCGAILHELDVGLAVFEDISEQKKLNEMLFRFAHLDPLTGLANRRSLQDRWQAEMLEAGRRRRMAFLMIDLDHFKEINDGLGHEAGDIVLRTVAQRLQETVRKSDLVCRLGGDEFGVLLPEPETTAQVEDISRRIVAALWEPIIIGATEVRVGGSVGGCLFPDQASDLRELLTRADQALYRVKASGRGGWALAGTGIGPAGQDR</sequence>
<evidence type="ECO:0000313" key="3">
    <source>
        <dbReference type="Proteomes" id="UP000186406"/>
    </source>
</evidence>
<reference evidence="2 3" key="1">
    <citation type="submission" date="2016-12" db="EMBL/GenBank/DDBJ databases">
        <authorList>
            <person name="Song W.-J."/>
            <person name="Kurnit D.M."/>
        </authorList>
    </citation>
    <scope>NUCLEOTIDE SEQUENCE [LARGE SCALE GENOMIC DNA]</scope>
    <source>
        <strain evidence="2 3">DSM 19599</strain>
    </source>
</reference>
<dbReference type="STRING" id="1123029.SAMN02745172_04161"/>
<dbReference type="PROSITE" id="PS50887">
    <property type="entry name" value="GGDEF"/>
    <property type="match status" value="1"/>
</dbReference>
<dbReference type="InterPro" id="IPR029787">
    <property type="entry name" value="Nucleotide_cyclase"/>
</dbReference>
<evidence type="ECO:0000259" key="1">
    <source>
        <dbReference type="PROSITE" id="PS50887"/>
    </source>
</evidence>
<organism evidence="2 3">
    <name type="scientific">Pseudoxanthobacter soli DSM 19599</name>
    <dbReference type="NCBI Taxonomy" id="1123029"/>
    <lineage>
        <taxon>Bacteria</taxon>
        <taxon>Pseudomonadati</taxon>
        <taxon>Pseudomonadota</taxon>
        <taxon>Alphaproteobacteria</taxon>
        <taxon>Hyphomicrobiales</taxon>
        <taxon>Segnochrobactraceae</taxon>
        <taxon>Pseudoxanthobacter</taxon>
    </lineage>
</organism>
<dbReference type="Gene3D" id="3.30.450.20">
    <property type="entry name" value="PAS domain"/>
    <property type="match status" value="1"/>
</dbReference>
<dbReference type="GO" id="GO:0003824">
    <property type="term" value="F:catalytic activity"/>
    <property type="evidence" value="ECO:0007669"/>
    <property type="project" value="UniProtKB-ARBA"/>
</dbReference>